<reference evidence="2" key="1">
    <citation type="submission" date="2020-08" db="EMBL/GenBank/DDBJ databases">
        <title>Multicomponent nature underlies the extraordinary mechanical properties of spider dragline silk.</title>
        <authorList>
            <person name="Kono N."/>
            <person name="Nakamura H."/>
            <person name="Mori M."/>
            <person name="Yoshida Y."/>
            <person name="Ohtoshi R."/>
            <person name="Malay A.D."/>
            <person name="Moran D.A.P."/>
            <person name="Tomita M."/>
            <person name="Numata K."/>
            <person name="Arakawa K."/>
        </authorList>
    </citation>
    <scope>NUCLEOTIDE SEQUENCE</scope>
</reference>
<feature type="region of interest" description="Disordered" evidence="1">
    <location>
        <begin position="1"/>
        <end position="25"/>
    </location>
</feature>
<dbReference type="Proteomes" id="UP000887159">
    <property type="component" value="Unassembled WGS sequence"/>
</dbReference>
<feature type="compositionally biased region" description="Basic and acidic residues" evidence="1">
    <location>
        <begin position="8"/>
        <end position="18"/>
    </location>
</feature>
<keyword evidence="3" id="KW-1185">Reference proteome</keyword>
<organism evidence="2 3">
    <name type="scientific">Trichonephila clavipes</name>
    <name type="common">Golden silk orbweaver</name>
    <name type="synonym">Nephila clavipes</name>
    <dbReference type="NCBI Taxonomy" id="2585209"/>
    <lineage>
        <taxon>Eukaryota</taxon>
        <taxon>Metazoa</taxon>
        <taxon>Ecdysozoa</taxon>
        <taxon>Arthropoda</taxon>
        <taxon>Chelicerata</taxon>
        <taxon>Arachnida</taxon>
        <taxon>Araneae</taxon>
        <taxon>Araneomorphae</taxon>
        <taxon>Entelegynae</taxon>
        <taxon>Araneoidea</taxon>
        <taxon>Nephilidae</taxon>
        <taxon>Trichonephila</taxon>
    </lineage>
</organism>
<dbReference type="AlphaFoldDB" id="A0A8X6V8H5"/>
<accession>A0A8X6V8H5</accession>
<gene>
    <name evidence="2" type="primary">NCL1_62199</name>
    <name evidence="2" type="ORF">TNCV_1503681</name>
</gene>
<proteinExistence type="predicted"/>
<evidence type="ECO:0000313" key="2">
    <source>
        <dbReference type="EMBL" id="GFX98792.1"/>
    </source>
</evidence>
<protein>
    <submittedName>
        <fullName evidence="2">Uncharacterized protein</fullName>
    </submittedName>
</protein>
<evidence type="ECO:0000256" key="1">
    <source>
        <dbReference type="SAM" id="MobiDB-lite"/>
    </source>
</evidence>
<comment type="caution">
    <text evidence="2">The sequence shown here is derived from an EMBL/GenBank/DDBJ whole genome shotgun (WGS) entry which is preliminary data.</text>
</comment>
<sequence length="177" mass="19991">MGSADGQQFKRTESDRSGKRTKHQRIMRTDEMRGEWIYKGSERVKKGIGVLEGAGLKPLVVIKDCVLEGAVPCLNCGGRDRLCRRLSCKKFNLSQALATTTTTSSKTCCYARSGFSRALAILELDSDARVAKKRAFIGHIKLRALQRLPVTHFRHFSRNHSYKYPVQPRGKMLHIKL</sequence>
<evidence type="ECO:0000313" key="3">
    <source>
        <dbReference type="Proteomes" id="UP000887159"/>
    </source>
</evidence>
<dbReference type="EMBL" id="BMAU01021203">
    <property type="protein sequence ID" value="GFX98792.1"/>
    <property type="molecule type" value="Genomic_DNA"/>
</dbReference>
<name>A0A8X6V8H5_TRICX</name>